<dbReference type="Proteomes" id="UP000183417">
    <property type="component" value="Unassembled WGS sequence"/>
</dbReference>
<evidence type="ECO:0000313" key="2">
    <source>
        <dbReference type="Proteomes" id="UP000183417"/>
    </source>
</evidence>
<organism evidence="1 2">
    <name type="scientific">Delftia lacustris</name>
    <dbReference type="NCBI Taxonomy" id="558537"/>
    <lineage>
        <taxon>Bacteria</taxon>
        <taxon>Pseudomonadati</taxon>
        <taxon>Pseudomonadota</taxon>
        <taxon>Betaproteobacteria</taxon>
        <taxon>Burkholderiales</taxon>
        <taxon>Comamonadaceae</taxon>
        <taxon>Delftia</taxon>
    </lineage>
</organism>
<name>A0A1H3UJ72_9BURK</name>
<sequence length="50" mass="5535">NALRALLSFMFVISSGVYGPLSRCPISLDHDMERKLEKGDAPTEARKDAQ</sequence>
<evidence type="ECO:0000313" key="1">
    <source>
        <dbReference type="EMBL" id="SDZ62470.1"/>
    </source>
</evidence>
<protein>
    <submittedName>
        <fullName evidence="1">Uncharacterized protein</fullName>
    </submittedName>
</protein>
<feature type="non-terminal residue" evidence="1">
    <location>
        <position position="1"/>
    </location>
</feature>
<gene>
    <name evidence="1" type="ORF">SAMN05421547_1499</name>
</gene>
<proteinExistence type="predicted"/>
<accession>A0A1H3UJ72</accession>
<reference evidence="1 2" key="1">
    <citation type="submission" date="2016-10" db="EMBL/GenBank/DDBJ databases">
        <authorList>
            <person name="de Groot N.N."/>
        </authorList>
    </citation>
    <scope>NUCLEOTIDE SEQUENCE [LARGE SCALE GENOMIC DNA]</scope>
    <source>
        <strain evidence="1 2">LMG 24775</strain>
    </source>
</reference>
<dbReference type="EMBL" id="FNPE01000049">
    <property type="protein sequence ID" value="SDZ62470.1"/>
    <property type="molecule type" value="Genomic_DNA"/>
</dbReference>
<dbReference type="AlphaFoldDB" id="A0A1H3UJ72"/>